<dbReference type="PANTHER" id="PTHR10160:SF19">
    <property type="entry name" value="PROTON-TRANSLOCATING NAD(P)(+) TRANSHYDROGENASE"/>
    <property type="match status" value="1"/>
</dbReference>
<accession>A0A6H2EJZ9</accession>
<evidence type="ECO:0000256" key="6">
    <source>
        <dbReference type="ARBA" id="ARBA00022519"/>
    </source>
</evidence>
<feature type="transmembrane region" description="Helical" evidence="15">
    <location>
        <begin position="426"/>
        <end position="445"/>
    </location>
</feature>
<feature type="transmembrane region" description="Helical" evidence="15">
    <location>
        <begin position="402"/>
        <end position="420"/>
    </location>
</feature>
<dbReference type="KEGG" id="arca:HC352_04845"/>
<dbReference type="Pfam" id="PF05222">
    <property type="entry name" value="AlaDh_PNT_N"/>
    <property type="match status" value="1"/>
</dbReference>
<dbReference type="Pfam" id="PF12769">
    <property type="entry name" value="PNTB_4TM"/>
    <property type="match status" value="1"/>
</dbReference>
<dbReference type="EC" id="7.1.1.1" evidence="4"/>
<evidence type="ECO:0000256" key="9">
    <source>
        <dbReference type="ARBA" id="ARBA00022857"/>
    </source>
</evidence>
<dbReference type="PIRSF" id="PIRSF000203">
    <property type="entry name" value="NADP_transhydrogenase_alpha"/>
    <property type="match status" value="1"/>
</dbReference>
<organism evidence="18 19">
    <name type="scientific">Arcanobacterium buesumense</name>
    <dbReference type="NCBI Taxonomy" id="2722751"/>
    <lineage>
        <taxon>Bacteria</taxon>
        <taxon>Bacillati</taxon>
        <taxon>Actinomycetota</taxon>
        <taxon>Actinomycetes</taxon>
        <taxon>Actinomycetales</taxon>
        <taxon>Actinomycetaceae</taxon>
        <taxon>Arcanobacterium</taxon>
    </lineage>
</organism>
<dbReference type="GO" id="GO:0008750">
    <property type="term" value="F:proton-translocating NAD(P)+ transhydrogenase activity"/>
    <property type="evidence" value="ECO:0007669"/>
    <property type="project" value="UniProtKB-EC"/>
</dbReference>
<dbReference type="Pfam" id="PF01262">
    <property type="entry name" value="AlaDh_PNT_C"/>
    <property type="match status" value="1"/>
</dbReference>
<comment type="function">
    <text evidence="1">The transhydrogenation between NADH and NADP is coupled to respiration and ATP hydrolysis and functions as a proton pump across the membrane.</text>
</comment>
<evidence type="ECO:0000256" key="2">
    <source>
        <dbReference type="ARBA" id="ARBA00004429"/>
    </source>
</evidence>
<sequence length="510" mass="53654">MRIGVPREPHVDQALVATTPDTTAKLVKLGYDVVIENGAGERANYPDSQYQEAGATIVTAEQAWTADIVLTLDTPPQAYLDMMEKGATLITRMAPGTHPQTLDDLAVRNITGLAMDMVPRISRAQSMDVLSSMANLAGYRAVIEAASHFGRLFHGQVTAAGKVAPATVYVIGAGVAGLAAIGTANSLGAIVNATDVRAEVAEQIESMGATFVSIPAPAQESSDGYAKEMNVEQARIAHDLYTQQASLSDIVITTANIPGRKAPTLIDAQAVAGMKPGSVIVDLAAVNGGNCELTVPGQVITTDNGVTIIGYTDYAGRLPAQASQLFGQNIVNFFGLTTPEKDGQLHLDFNDVIVRQMTVTFDGKIMFPPPPVKVSAAPSTPAPPAQPNQATPEVAPAKLTKYLWLGLAAVIFGALIYVAPPGMTSHFMVFALACVVGFYVITSVTHSLHTPLMSVTNAISGIIVVGALTQIADEHIVVQILAFLAVVVASINIFGGFMVTDRMLKMFTRS</sequence>
<evidence type="ECO:0000256" key="1">
    <source>
        <dbReference type="ARBA" id="ARBA00003943"/>
    </source>
</evidence>
<dbReference type="InterPro" id="IPR007698">
    <property type="entry name" value="AlaDH/PNT_NAD(H)-bd"/>
</dbReference>
<evidence type="ECO:0000256" key="3">
    <source>
        <dbReference type="ARBA" id="ARBA00005689"/>
    </source>
</evidence>
<evidence type="ECO:0000256" key="10">
    <source>
        <dbReference type="ARBA" id="ARBA00022967"/>
    </source>
</evidence>
<evidence type="ECO:0000256" key="14">
    <source>
        <dbReference type="ARBA" id="ARBA00048202"/>
    </source>
</evidence>
<protein>
    <recommendedName>
        <fullName evidence="4">proton-translocating NAD(P)(+) transhydrogenase</fullName>
        <ecNumber evidence="4">7.1.1.1</ecNumber>
    </recommendedName>
</protein>
<keyword evidence="10" id="KW-1278">Translocase</keyword>
<dbReference type="NCBIfam" id="NF006942">
    <property type="entry name" value="PRK09424.1"/>
    <property type="match status" value="1"/>
</dbReference>
<keyword evidence="6" id="KW-0997">Cell inner membrane</keyword>
<feature type="transmembrane region" description="Helical" evidence="15">
    <location>
        <begin position="452"/>
        <end position="472"/>
    </location>
</feature>
<dbReference type="InterPro" id="IPR036291">
    <property type="entry name" value="NAD(P)-bd_dom_sf"/>
</dbReference>
<evidence type="ECO:0000256" key="15">
    <source>
        <dbReference type="SAM" id="Phobius"/>
    </source>
</evidence>
<proteinExistence type="inferred from homology"/>
<dbReference type="AlphaFoldDB" id="A0A6H2EJZ9"/>
<reference evidence="18 19" key="1">
    <citation type="submission" date="2020-03" db="EMBL/GenBank/DDBJ databases">
        <title>Complete genome of Arcanobacterium buesumensis sp. nov. strain 2701.</title>
        <authorList>
            <person name="Borowiak M."/>
            <person name="Alssahen M."/>
            <person name="Laemmler C."/>
            <person name="Malorny B."/>
            <person name="Hassan A."/>
            <person name="Prenger-Berninghoff E."/>
            <person name="Ploetz M."/>
            <person name="Abdulmawjood A."/>
        </authorList>
    </citation>
    <scope>NUCLEOTIDE SEQUENCE [LARGE SCALE GENOMIC DNA]</scope>
    <source>
        <strain evidence="18 19">2701</strain>
    </source>
</reference>
<dbReference type="PANTHER" id="PTHR10160">
    <property type="entry name" value="NAD(P) TRANSHYDROGENASE"/>
    <property type="match status" value="1"/>
</dbReference>
<dbReference type="Proteomes" id="UP000502298">
    <property type="component" value="Chromosome"/>
</dbReference>
<keyword evidence="13 15" id="KW-0472">Membrane</keyword>
<name>A0A6H2EJZ9_9ACTO</name>
<keyword evidence="18" id="KW-0560">Oxidoreductase</keyword>
<comment type="catalytic activity">
    <reaction evidence="14">
        <text>NAD(+) + NADPH + H(+)(in) = NADH + NADP(+) + H(+)(out)</text>
        <dbReference type="Rhea" id="RHEA:47992"/>
        <dbReference type="ChEBI" id="CHEBI:15378"/>
        <dbReference type="ChEBI" id="CHEBI:57540"/>
        <dbReference type="ChEBI" id="CHEBI:57783"/>
        <dbReference type="ChEBI" id="CHEBI:57945"/>
        <dbReference type="ChEBI" id="CHEBI:58349"/>
        <dbReference type="EC" id="7.1.1.1"/>
    </reaction>
</comment>
<keyword evidence="11 15" id="KW-1133">Transmembrane helix</keyword>
<dbReference type="Gene3D" id="3.40.50.720">
    <property type="entry name" value="NAD(P)-binding Rossmann-like Domain"/>
    <property type="match status" value="2"/>
</dbReference>
<keyword evidence="12" id="KW-0520">NAD</keyword>
<evidence type="ECO:0000259" key="17">
    <source>
        <dbReference type="SMART" id="SM01003"/>
    </source>
</evidence>
<dbReference type="SUPFAM" id="SSF51735">
    <property type="entry name" value="NAD(P)-binding Rossmann-fold domains"/>
    <property type="match status" value="1"/>
</dbReference>
<evidence type="ECO:0000259" key="16">
    <source>
        <dbReference type="SMART" id="SM01002"/>
    </source>
</evidence>
<dbReference type="NCBIfam" id="TIGR00561">
    <property type="entry name" value="pntA"/>
    <property type="match status" value="1"/>
</dbReference>
<evidence type="ECO:0000256" key="8">
    <source>
        <dbReference type="ARBA" id="ARBA00022741"/>
    </source>
</evidence>
<feature type="transmembrane region" description="Helical" evidence="15">
    <location>
        <begin position="478"/>
        <end position="500"/>
    </location>
</feature>
<keyword evidence="9" id="KW-0521">NADP</keyword>
<dbReference type="InterPro" id="IPR026255">
    <property type="entry name" value="NADP_transhyd_a"/>
</dbReference>
<evidence type="ECO:0000256" key="4">
    <source>
        <dbReference type="ARBA" id="ARBA00012943"/>
    </source>
</evidence>
<gene>
    <name evidence="18" type="ORF">HC352_04845</name>
</gene>
<feature type="domain" description="Alanine dehydrogenase/pyridine nucleotide transhydrogenase NAD(H)-binding" evidence="16">
    <location>
        <begin position="146"/>
        <end position="310"/>
    </location>
</feature>
<evidence type="ECO:0000313" key="19">
    <source>
        <dbReference type="Proteomes" id="UP000502298"/>
    </source>
</evidence>
<feature type="domain" description="Alanine dehydrogenase/pyridine nucleotide transhydrogenase N-terminal" evidence="17">
    <location>
        <begin position="4"/>
        <end position="137"/>
    </location>
</feature>
<dbReference type="GO" id="GO:0005886">
    <property type="term" value="C:plasma membrane"/>
    <property type="evidence" value="ECO:0007669"/>
    <property type="project" value="UniProtKB-SubCell"/>
</dbReference>
<evidence type="ECO:0000256" key="11">
    <source>
        <dbReference type="ARBA" id="ARBA00022989"/>
    </source>
</evidence>
<dbReference type="InterPro" id="IPR007886">
    <property type="entry name" value="AlaDH/PNT_N"/>
</dbReference>
<keyword evidence="7 15" id="KW-0812">Transmembrane</keyword>
<dbReference type="EMBL" id="CP050804">
    <property type="protein sequence ID" value="QJC21895.1"/>
    <property type="molecule type" value="Genomic_DNA"/>
</dbReference>
<dbReference type="InterPro" id="IPR024605">
    <property type="entry name" value="NADP_transhyd_a_C"/>
</dbReference>
<dbReference type="SMART" id="SM01002">
    <property type="entry name" value="AlaDh_PNT_C"/>
    <property type="match status" value="1"/>
</dbReference>
<dbReference type="GO" id="GO:0050661">
    <property type="term" value="F:NADP binding"/>
    <property type="evidence" value="ECO:0007669"/>
    <property type="project" value="TreeGrafter"/>
</dbReference>
<dbReference type="SUPFAM" id="SSF52283">
    <property type="entry name" value="Formate/glycerate dehydrogenase catalytic domain-like"/>
    <property type="match status" value="1"/>
</dbReference>
<dbReference type="SMART" id="SM01003">
    <property type="entry name" value="AlaDh_PNT_N"/>
    <property type="match status" value="1"/>
</dbReference>
<dbReference type="RefSeq" id="WP_168917834.1">
    <property type="nucleotide sequence ID" value="NZ_CP050804.1"/>
</dbReference>
<evidence type="ECO:0000256" key="12">
    <source>
        <dbReference type="ARBA" id="ARBA00023027"/>
    </source>
</evidence>
<dbReference type="PROSITE" id="PS00837">
    <property type="entry name" value="ALADH_PNT_2"/>
    <property type="match status" value="1"/>
</dbReference>
<dbReference type="CDD" id="cd05304">
    <property type="entry name" value="Rubrum_tdh"/>
    <property type="match status" value="1"/>
</dbReference>
<dbReference type="GO" id="GO:0006740">
    <property type="term" value="P:NADPH regeneration"/>
    <property type="evidence" value="ECO:0007669"/>
    <property type="project" value="TreeGrafter"/>
</dbReference>
<keyword evidence="5" id="KW-1003">Cell membrane</keyword>
<keyword evidence="8" id="KW-0547">Nucleotide-binding</keyword>
<dbReference type="GO" id="GO:0016491">
    <property type="term" value="F:oxidoreductase activity"/>
    <property type="evidence" value="ECO:0007669"/>
    <property type="project" value="UniProtKB-KW"/>
</dbReference>
<keyword evidence="19" id="KW-1185">Reference proteome</keyword>
<evidence type="ECO:0000256" key="5">
    <source>
        <dbReference type="ARBA" id="ARBA00022475"/>
    </source>
</evidence>
<evidence type="ECO:0000256" key="13">
    <source>
        <dbReference type="ARBA" id="ARBA00023136"/>
    </source>
</evidence>
<evidence type="ECO:0000256" key="7">
    <source>
        <dbReference type="ARBA" id="ARBA00022692"/>
    </source>
</evidence>
<dbReference type="InterPro" id="IPR008143">
    <property type="entry name" value="Ala_DH/PNT_CS2"/>
</dbReference>
<evidence type="ECO:0000313" key="18">
    <source>
        <dbReference type="EMBL" id="QJC21895.1"/>
    </source>
</evidence>
<comment type="similarity">
    <text evidence="3">Belongs to the AlaDH/PNT family.</text>
</comment>
<comment type="subcellular location">
    <subcellularLocation>
        <location evidence="2">Cell inner membrane</location>
        <topology evidence="2">Multi-pass membrane protein</topology>
    </subcellularLocation>
</comment>